<feature type="coiled-coil region" evidence="3">
    <location>
        <begin position="183"/>
        <end position="210"/>
    </location>
</feature>
<keyword evidence="2 5" id="KW-0067">ATP-binding</keyword>
<dbReference type="NCBIfam" id="NF043038">
    <property type="entry name" value="ABCF_CplR"/>
    <property type="match status" value="1"/>
</dbReference>
<evidence type="ECO:0000256" key="1">
    <source>
        <dbReference type="ARBA" id="ARBA00022741"/>
    </source>
</evidence>
<protein>
    <submittedName>
        <fullName evidence="5">ATP-binding cassette domain-containing protein</fullName>
    </submittedName>
</protein>
<feature type="domain" description="ABC transporter" evidence="4">
    <location>
        <begin position="289"/>
        <end position="498"/>
    </location>
</feature>
<dbReference type="SUPFAM" id="SSF52540">
    <property type="entry name" value="P-loop containing nucleoside triphosphate hydrolases"/>
    <property type="match status" value="2"/>
</dbReference>
<gene>
    <name evidence="5" type="ORF">K5V21_15750</name>
</gene>
<dbReference type="PANTHER" id="PTHR42855">
    <property type="entry name" value="ABC TRANSPORTER ATP-BINDING SUBUNIT"/>
    <property type="match status" value="1"/>
</dbReference>
<dbReference type="InterPro" id="IPR032781">
    <property type="entry name" value="ABC_tran_Xtn"/>
</dbReference>
<keyword evidence="1" id="KW-0547">Nucleotide-binding</keyword>
<dbReference type="PANTHER" id="PTHR42855:SF2">
    <property type="entry name" value="DRUG RESISTANCE ABC TRANSPORTER,ATP-BINDING PROTEIN"/>
    <property type="match status" value="1"/>
</dbReference>
<dbReference type="GO" id="GO:0005524">
    <property type="term" value="F:ATP binding"/>
    <property type="evidence" value="ECO:0007669"/>
    <property type="project" value="UniProtKB-KW"/>
</dbReference>
<dbReference type="InterPro" id="IPR017871">
    <property type="entry name" value="ABC_transporter-like_CS"/>
</dbReference>
<dbReference type="CDD" id="cd03221">
    <property type="entry name" value="ABCF_EF-3"/>
    <property type="match status" value="2"/>
</dbReference>
<dbReference type="InterPro" id="IPR003593">
    <property type="entry name" value="AAA+_ATPase"/>
</dbReference>
<dbReference type="SMART" id="SM00382">
    <property type="entry name" value="AAA"/>
    <property type="match status" value="2"/>
</dbReference>
<organism evidence="5 6">
    <name type="scientific">Clostridium sardiniense</name>
    <name type="common">Clostridium absonum</name>
    <dbReference type="NCBI Taxonomy" id="29369"/>
    <lineage>
        <taxon>Bacteria</taxon>
        <taxon>Bacillati</taxon>
        <taxon>Bacillota</taxon>
        <taxon>Clostridia</taxon>
        <taxon>Eubacteriales</taxon>
        <taxon>Clostridiaceae</taxon>
        <taxon>Clostridium</taxon>
    </lineage>
</organism>
<evidence type="ECO:0000256" key="3">
    <source>
        <dbReference type="SAM" id="Coils"/>
    </source>
</evidence>
<evidence type="ECO:0000313" key="6">
    <source>
        <dbReference type="Proteomes" id="UP001299068"/>
    </source>
</evidence>
<name>A0ABS7L1F7_CLOSR</name>
<dbReference type="Gene3D" id="3.40.50.300">
    <property type="entry name" value="P-loop containing nucleotide triphosphate hydrolases"/>
    <property type="match status" value="3"/>
</dbReference>
<proteinExistence type="predicted"/>
<evidence type="ECO:0000313" key="5">
    <source>
        <dbReference type="EMBL" id="MBY0756899.1"/>
    </source>
</evidence>
<feature type="domain" description="ABC transporter" evidence="4">
    <location>
        <begin position="3"/>
        <end position="194"/>
    </location>
</feature>
<dbReference type="Pfam" id="PF00005">
    <property type="entry name" value="ABC_tran"/>
    <property type="match status" value="2"/>
</dbReference>
<dbReference type="EMBL" id="JAIKTU010000014">
    <property type="protein sequence ID" value="MBY0756899.1"/>
    <property type="molecule type" value="Genomic_DNA"/>
</dbReference>
<sequence>MELAILNKVKKSYGNRDILYIEKFEILDGDRIGIVGRNGSGKTTLIKCLIGEIDIDEGERFITDSYSYISQIEDDYGDCTEGRIKSLFGASDKYNEFLSGGEKVKIKIVNALSENKNLIIADEPTSNLDSSSIKVLENMLEGYNGSLLLISHDREFLDCLCNYIVEIDDGKIKRYKGNYTDYINQKREERKREDREYHSYIKEKERLEKVILKKEGLRDRIKKAPKGMGKSEAKTIKMGDQKGKKNIDNNIKNIKNRINHLEVKEKPKDEVEIIIKIKEERDFKAKIPVKVKDLKLTVGDKVLLEECEFSINKGDKVAIIGENGCGKSTLLKEIIKNDNDNIKISKGVEIGYFDQSQKILDERKSVLENVKVDSYYDESFIRSKLNNFGFKGEAVNKEVNLLSGGERVKVSLCKILLCDNNLLILDEPTNYLDIKSMEALESALVNTDKTIILVSHDRKFISNICNKIIEIKDKKINKFDGNYKELKESIKKRGESKVEKHNKDEILVLENKISEVISMLSIETDVNKKDKLDNEYNILLKDIKKLKEENIKNLNK</sequence>
<dbReference type="NCBIfam" id="NF000355">
    <property type="entry name" value="ribo_prot_ABC_F"/>
    <property type="match status" value="1"/>
</dbReference>
<evidence type="ECO:0000256" key="2">
    <source>
        <dbReference type="ARBA" id="ARBA00022840"/>
    </source>
</evidence>
<comment type="caution">
    <text evidence="5">The sequence shown here is derived from an EMBL/GenBank/DDBJ whole genome shotgun (WGS) entry which is preliminary data.</text>
</comment>
<dbReference type="Proteomes" id="UP001299068">
    <property type="component" value="Unassembled WGS sequence"/>
</dbReference>
<dbReference type="InterPro" id="IPR003439">
    <property type="entry name" value="ABC_transporter-like_ATP-bd"/>
</dbReference>
<dbReference type="PROSITE" id="PS00211">
    <property type="entry name" value="ABC_TRANSPORTER_1"/>
    <property type="match status" value="2"/>
</dbReference>
<accession>A0ABS7L1F7</accession>
<reference evidence="5 6" key="1">
    <citation type="journal article" date="2021" name="Cell Host Microbe">
        <title>in vivo commensal control of Clostridioides difficile virulence.</title>
        <authorList>
            <person name="Girinathan B.P."/>
            <person name="Dibenedetto N."/>
            <person name="Worley J.N."/>
            <person name="Peltier J."/>
            <person name="Arrieta-Ortiz M.L."/>
            <person name="Rupa Christinal Immanuel S."/>
            <person name="Lavin R."/>
            <person name="Delaney M.L."/>
            <person name="Cummins C."/>
            <person name="Hoffmann M."/>
            <person name="Luo Y."/>
            <person name="Gonzalez-Escalona N."/>
            <person name="Allard M."/>
            <person name="Onderdonk A.B."/>
            <person name="Gerber G.K."/>
            <person name="Sonenshein A.L."/>
            <person name="Baliga N."/>
            <person name="Dupuy B."/>
            <person name="Bry L."/>
        </authorList>
    </citation>
    <scope>NUCLEOTIDE SEQUENCE [LARGE SCALE GENOMIC DNA]</scope>
    <source>
        <strain evidence="5 6">DSM 599</strain>
    </source>
</reference>
<evidence type="ECO:0000259" key="4">
    <source>
        <dbReference type="PROSITE" id="PS50893"/>
    </source>
</evidence>
<dbReference type="InterPro" id="IPR027417">
    <property type="entry name" value="P-loop_NTPase"/>
</dbReference>
<dbReference type="PROSITE" id="PS50893">
    <property type="entry name" value="ABC_TRANSPORTER_2"/>
    <property type="match status" value="2"/>
</dbReference>
<keyword evidence="3" id="KW-0175">Coiled coil</keyword>
<dbReference type="Pfam" id="PF12848">
    <property type="entry name" value="ABC_tran_Xtn"/>
    <property type="match status" value="1"/>
</dbReference>
<keyword evidence="6" id="KW-1185">Reference proteome</keyword>
<dbReference type="RefSeq" id="WP_221862105.1">
    <property type="nucleotide sequence ID" value="NZ_JAIKTU010000014.1"/>
</dbReference>
<dbReference type="InterPro" id="IPR051309">
    <property type="entry name" value="ABCF_ATPase"/>
</dbReference>